<dbReference type="InParanoid" id="A0A194XRM5"/>
<dbReference type="GeneID" id="28827061"/>
<evidence type="ECO:0000313" key="3">
    <source>
        <dbReference type="Proteomes" id="UP000070700"/>
    </source>
</evidence>
<proteinExistence type="predicted"/>
<keyword evidence="3" id="KW-1185">Reference proteome</keyword>
<dbReference type="SMART" id="SM00471">
    <property type="entry name" value="HDc"/>
    <property type="match status" value="1"/>
</dbReference>
<sequence>MQELISNVSAYVEKHMSNYDGSHDFHHILRVVGLAHRIHDEMTIPITGNDTKLPILDRDVITLSALLHDVGDRKYVKEGEDAQTMVRDVLLNFGASYELAERVQTICLGVSYSSEIKNLDFAADLISRYPELACVQDADRIDAIGATGIGRLFTYGGAKTKRSMDGSINIMDEKLFKLEDMMKTASGKILARERTRRLREFHSWWEEEMDVACPHSGPIFQRH</sequence>
<evidence type="ECO:0000313" key="2">
    <source>
        <dbReference type="EMBL" id="KUJ22940.1"/>
    </source>
</evidence>
<organism evidence="2 3">
    <name type="scientific">Mollisia scopiformis</name>
    <name type="common">Conifer needle endophyte fungus</name>
    <name type="synonym">Phialocephala scopiformis</name>
    <dbReference type="NCBI Taxonomy" id="149040"/>
    <lineage>
        <taxon>Eukaryota</taxon>
        <taxon>Fungi</taxon>
        <taxon>Dikarya</taxon>
        <taxon>Ascomycota</taxon>
        <taxon>Pezizomycotina</taxon>
        <taxon>Leotiomycetes</taxon>
        <taxon>Helotiales</taxon>
        <taxon>Mollisiaceae</taxon>
        <taxon>Mollisia</taxon>
    </lineage>
</organism>
<protein>
    <submittedName>
        <fullName evidence="2">HD domain-containing protein</fullName>
    </submittedName>
</protein>
<dbReference type="OrthoDB" id="16547at2759"/>
<dbReference type="InterPro" id="IPR006674">
    <property type="entry name" value="HD_domain"/>
</dbReference>
<dbReference type="Pfam" id="PF01966">
    <property type="entry name" value="HD"/>
    <property type="match status" value="1"/>
</dbReference>
<dbReference type="SUPFAM" id="SSF109604">
    <property type="entry name" value="HD-domain/PDEase-like"/>
    <property type="match status" value="1"/>
</dbReference>
<evidence type="ECO:0000259" key="1">
    <source>
        <dbReference type="SMART" id="SM00471"/>
    </source>
</evidence>
<dbReference type="PANTHER" id="PTHR33594:SF1">
    <property type="entry name" value="HD_PDEASE DOMAIN-CONTAINING PROTEIN"/>
    <property type="match status" value="1"/>
</dbReference>
<accession>A0A194XRM5</accession>
<dbReference type="STRING" id="149040.A0A194XRM5"/>
<dbReference type="EMBL" id="KQ947405">
    <property type="protein sequence ID" value="KUJ22940.1"/>
    <property type="molecule type" value="Genomic_DNA"/>
</dbReference>
<reference evidence="2 3" key="1">
    <citation type="submission" date="2015-10" db="EMBL/GenBank/DDBJ databases">
        <title>Full genome of DAOMC 229536 Phialocephala scopiformis, a fungal endophyte of spruce producing the potent anti-insectan compound rugulosin.</title>
        <authorList>
            <consortium name="DOE Joint Genome Institute"/>
            <person name="Walker A.K."/>
            <person name="Frasz S.L."/>
            <person name="Seifert K.A."/>
            <person name="Miller J.D."/>
            <person name="Mondo S.J."/>
            <person name="Labutti K."/>
            <person name="Lipzen A."/>
            <person name="Dockter R."/>
            <person name="Kennedy M."/>
            <person name="Grigoriev I.V."/>
            <person name="Spatafora J.W."/>
        </authorList>
    </citation>
    <scope>NUCLEOTIDE SEQUENCE [LARGE SCALE GENOMIC DNA]</scope>
    <source>
        <strain evidence="2 3">CBS 120377</strain>
    </source>
</reference>
<dbReference type="CDD" id="cd00077">
    <property type="entry name" value="HDc"/>
    <property type="match status" value="1"/>
</dbReference>
<dbReference type="RefSeq" id="XP_018077295.1">
    <property type="nucleotide sequence ID" value="XM_018217335.1"/>
</dbReference>
<dbReference type="AlphaFoldDB" id="A0A194XRM5"/>
<gene>
    <name evidence="2" type="ORF">LY89DRAFT_703647</name>
</gene>
<dbReference type="Proteomes" id="UP000070700">
    <property type="component" value="Unassembled WGS sequence"/>
</dbReference>
<dbReference type="InterPro" id="IPR003607">
    <property type="entry name" value="HD/PDEase_dom"/>
</dbReference>
<feature type="domain" description="HD/PDEase" evidence="1">
    <location>
        <begin position="20"/>
        <end position="153"/>
    </location>
</feature>
<dbReference type="KEGG" id="psco:LY89DRAFT_703647"/>
<dbReference type="PANTHER" id="PTHR33594">
    <property type="entry name" value="SUPERFAMILY HYDROLASE, PUTATIVE (AFU_ORTHOLOGUE AFUA_1G03035)-RELATED"/>
    <property type="match status" value="1"/>
</dbReference>
<name>A0A194XRM5_MOLSC</name>
<dbReference type="Gene3D" id="1.10.3210.50">
    <property type="match status" value="1"/>
</dbReference>